<dbReference type="CDD" id="cd16439">
    <property type="entry name" value="beta_Kdo_transferase_KpsC_2"/>
    <property type="match status" value="1"/>
</dbReference>
<dbReference type="InterPro" id="IPR007833">
    <property type="entry name" value="Capsule_polysaccharide_synth"/>
</dbReference>
<dbReference type="GO" id="GO:0015774">
    <property type="term" value="P:polysaccharide transport"/>
    <property type="evidence" value="ECO:0007669"/>
    <property type="project" value="InterPro"/>
</dbReference>
<keyword evidence="1" id="KW-0808">Transferase</keyword>
<evidence type="ECO:0000313" key="2">
    <source>
        <dbReference type="Proteomes" id="UP000244571"/>
    </source>
</evidence>
<reference evidence="1 2" key="1">
    <citation type="submission" date="2018-04" db="EMBL/GenBank/DDBJ databases">
        <title>Bordetella sp. HZ20 isolated from seawater.</title>
        <authorList>
            <person name="Sun C."/>
        </authorList>
    </citation>
    <scope>NUCLEOTIDE SEQUENCE [LARGE SCALE GENOMIC DNA]</scope>
    <source>
        <strain evidence="1 2">HZ20</strain>
    </source>
</reference>
<proteinExistence type="predicted"/>
<dbReference type="GO" id="GO:0000271">
    <property type="term" value="P:polysaccharide biosynthetic process"/>
    <property type="evidence" value="ECO:0007669"/>
    <property type="project" value="InterPro"/>
</dbReference>
<organism evidence="1 2">
    <name type="scientific">Orrella marina</name>
    <dbReference type="NCBI Taxonomy" id="2163011"/>
    <lineage>
        <taxon>Bacteria</taxon>
        <taxon>Pseudomonadati</taxon>
        <taxon>Pseudomonadota</taxon>
        <taxon>Betaproteobacteria</taxon>
        <taxon>Burkholderiales</taxon>
        <taxon>Alcaligenaceae</taxon>
        <taxon>Orrella</taxon>
    </lineage>
</organism>
<accession>A0A2R4XP24</accession>
<evidence type="ECO:0000313" key="1">
    <source>
        <dbReference type="EMBL" id="AWB35556.1"/>
    </source>
</evidence>
<name>A0A2R4XP24_9BURK</name>
<sequence>MPYWKLEDGFLRSFGTGRDFPSISMVVDRCGGIYYDSTQPSELEQILQSDGALLDGREQEVGRAVDLIVRKRLSKYNNGGPVPDVVRDRIARHRLSQMAAGRGVLAPVILLIDQTFGDVGVTGAGANEQTFARMVQAARATHPDALLVIKTHPEVSAGHKSGYFSHLVDDERTVCVRERVEPFALLTSVDEVYTVSSQMGFEALLAGKPVRCFGLPWYAGWGVTRDEQTCSRRTRTRSVQELFAAAYLDYTRYIDPETGRQGSIFDAIEWLIRQKEHAARFPARVICVGFKRWRQSALRPLLSLHPERLHFVRNASAAQSLNPRADDTMVFWGASVPAGLSQVAESSGARLCHLEDGFIRSVGLGTDRVRPQSLVFDPRGLYFDPHKVSTLEQMLNTVEVSDEDLERAKVLQAFIVKHRITKYNLEPDETVRWPGHRSGQAIILVPGQVADDASVRLGAGAVNSNPGLLQAARKAHPDAYIVYKPHPDVASGNRKGGVSVAQARQWANHVETQASIISCIEACTAVHTLTSLSGFDALLRGKEVVVYGRPFYSGWGLTQDMVEPVRPRRRRTLPEMIAICLLHYPMYWNWKMRGASTCEAVMHRLYDEKRTLQASGMLERLRSDRLLRFCNKARSYWLGWFPS</sequence>
<dbReference type="KEGG" id="boz:DBV39_01190"/>
<dbReference type="GO" id="GO:0016740">
    <property type="term" value="F:transferase activity"/>
    <property type="evidence" value="ECO:0007669"/>
    <property type="project" value="UniProtKB-KW"/>
</dbReference>
<dbReference type="Proteomes" id="UP000244571">
    <property type="component" value="Chromosome"/>
</dbReference>
<dbReference type="AlphaFoldDB" id="A0A2R4XP24"/>
<dbReference type="CDD" id="cd16440">
    <property type="entry name" value="beta_Kdo_transferase_KpsC_1"/>
    <property type="match status" value="1"/>
</dbReference>
<dbReference type="OrthoDB" id="543755at2"/>
<dbReference type="EMBL" id="CP028901">
    <property type="protein sequence ID" value="AWB35556.1"/>
    <property type="molecule type" value="Genomic_DNA"/>
</dbReference>
<gene>
    <name evidence="1" type="ORF">DBV39_01190</name>
</gene>
<dbReference type="Pfam" id="PF05159">
    <property type="entry name" value="Capsule_synth"/>
    <property type="match status" value="2"/>
</dbReference>
<protein>
    <submittedName>
        <fullName evidence="1">Beta-3-deoxy-D-manno-oct-2-ulosonic acid transferase</fullName>
    </submittedName>
</protein>
<keyword evidence="2" id="KW-1185">Reference proteome</keyword>